<proteinExistence type="predicted"/>
<evidence type="ECO:0000259" key="2">
    <source>
        <dbReference type="PROSITE" id="PS50090"/>
    </source>
</evidence>
<dbReference type="EMBL" id="CAXDID020000028">
    <property type="protein sequence ID" value="CAL5992029.1"/>
    <property type="molecule type" value="Genomic_DNA"/>
</dbReference>
<reference evidence="4 5" key="1">
    <citation type="submission" date="2024-07" db="EMBL/GenBank/DDBJ databases">
        <authorList>
            <person name="Akdeniz Z."/>
        </authorList>
    </citation>
    <scope>NUCLEOTIDE SEQUENCE [LARGE SCALE GENOMIC DNA]</scope>
</reference>
<dbReference type="PANTHER" id="PTHR45614:SF25">
    <property type="entry name" value="MYB PROTEIN"/>
    <property type="match status" value="1"/>
</dbReference>
<dbReference type="InterPro" id="IPR009057">
    <property type="entry name" value="Homeodomain-like_sf"/>
</dbReference>
<evidence type="ECO:0008006" key="6">
    <source>
        <dbReference type="Google" id="ProtNLM"/>
    </source>
</evidence>
<dbReference type="PANTHER" id="PTHR45614">
    <property type="entry name" value="MYB PROTEIN-RELATED"/>
    <property type="match status" value="1"/>
</dbReference>
<protein>
    <recommendedName>
        <fullName evidence="6">Myb-like DNA-binding domain-containing protein</fullName>
    </recommendedName>
</protein>
<dbReference type="Gene3D" id="1.10.10.60">
    <property type="entry name" value="Homeodomain-like"/>
    <property type="match status" value="2"/>
</dbReference>
<organism evidence="4 5">
    <name type="scientific">Hexamita inflata</name>
    <dbReference type="NCBI Taxonomy" id="28002"/>
    <lineage>
        <taxon>Eukaryota</taxon>
        <taxon>Metamonada</taxon>
        <taxon>Diplomonadida</taxon>
        <taxon>Hexamitidae</taxon>
        <taxon>Hexamitinae</taxon>
        <taxon>Hexamita</taxon>
    </lineage>
</organism>
<feature type="region of interest" description="Disordered" evidence="1">
    <location>
        <begin position="113"/>
        <end position="161"/>
    </location>
</feature>
<name>A0ABP1HDQ7_9EUKA</name>
<dbReference type="Proteomes" id="UP001642409">
    <property type="component" value="Unassembled WGS sequence"/>
</dbReference>
<evidence type="ECO:0000259" key="3">
    <source>
        <dbReference type="PROSITE" id="PS51293"/>
    </source>
</evidence>
<dbReference type="PROSITE" id="PS50090">
    <property type="entry name" value="MYB_LIKE"/>
    <property type="match status" value="2"/>
</dbReference>
<feature type="domain" description="Myb-like" evidence="2">
    <location>
        <begin position="60"/>
        <end position="111"/>
    </location>
</feature>
<feature type="domain" description="Myb-like" evidence="2">
    <location>
        <begin position="8"/>
        <end position="56"/>
    </location>
</feature>
<dbReference type="InterPro" id="IPR050560">
    <property type="entry name" value="MYB_TF"/>
</dbReference>
<dbReference type="PROSITE" id="PS51293">
    <property type="entry name" value="SANT"/>
    <property type="match status" value="1"/>
</dbReference>
<dbReference type="CDD" id="cd00167">
    <property type="entry name" value="SANT"/>
    <property type="match status" value="1"/>
</dbReference>
<dbReference type="InterPro" id="IPR017884">
    <property type="entry name" value="SANT_dom"/>
</dbReference>
<keyword evidence="5" id="KW-1185">Reference proteome</keyword>
<sequence>MSTRIYVKWTQTEKNLLKQLVKHQNAHSRKFDWSEIADAIETKTSRQCYDQYILLFKTNDKSEVRHSWTEDEEQILVQSFQQNPYKWALIQKDHFPALGIRQLKNKYNQLAKLHENSSSDEESSSENANNKLQTQGPQKNEKLNKDKIENTSNEKELCPKNSEEINCQKSNLIHSEQKNSDNALNQGQFGDLAKLLSQLLEF</sequence>
<evidence type="ECO:0000313" key="4">
    <source>
        <dbReference type="EMBL" id="CAL5992029.1"/>
    </source>
</evidence>
<feature type="compositionally biased region" description="Basic and acidic residues" evidence="1">
    <location>
        <begin position="139"/>
        <end position="161"/>
    </location>
</feature>
<dbReference type="Pfam" id="PF00249">
    <property type="entry name" value="Myb_DNA-binding"/>
    <property type="match status" value="2"/>
</dbReference>
<comment type="caution">
    <text evidence="4">The sequence shown here is derived from an EMBL/GenBank/DDBJ whole genome shotgun (WGS) entry which is preliminary data.</text>
</comment>
<gene>
    <name evidence="4" type="ORF">HINF_LOCUS12381</name>
</gene>
<dbReference type="InterPro" id="IPR001005">
    <property type="entry name" value="SANT/Myb"/>
</dbReference>
<dbReference type="SUPFAM" id="SSF46689">
    <property type="entry name" value="Homeodomain-like"/>
    <property type="match status" value="1"/>
</dbReference>
<evidence type="ECO:0000256" key="1">
    <source>
        <dbReference type="SAM" id="MobiDB-lite"/>
    </source>
</evidence>
<evidence type="ECO:0000313" key="5">
    <source>
        <dbReference type="Proteomes" id="UP001642409"/>
    </source>
</evidence>
<dbReference type="SMART" id="SM00717">
    <property type="entry name" value="SANT"/>
    <property type="match status" value="2"/>
</dbReference>
<feature type="domain" description="SANT" evidence="3">
    <location>
        <begin position="32"/>
        <end position="60"/>
    </location>
</feature>
<accession>A0ABP1HDQ7</accession>